<dbReference type="Gene3D" id="3.90.190.20">
    <property type="entry name" value="Mur ligase, C-terminal domain"/>
    <property type="match status" value="1"/>
</dbReference>
<dbReference type="InterPro" id="IPR013221">
    <property type="entry name" value="Mur_ligase_cen"/>
</dbReference>
<protein>
    <recommendedName>
        <fullName evidence="3">tetrahydrofolate synthase</fullName>
        <ecNumber evidence="3">6.3.2.17</ecNumber>
    </recommendedName>
    <alternativeName>
        <fullName evidence="9">Tetrahydrofolylpolyglutamate synthase</fullName>
    </alternativeName>
</protein>
<dbReference type="eggNOG" id="COG0285">
    <property type="taxonomic scope" value="Bacteria"/>
</dbReference>
<dbReference type="SUPFAM" id="SSF53623">
    <property type="entry name" value="MurD-like peptide ligases, catalytic domain"/>
    <property type="match status" value="1"/>
</dbReference>
<dbReference type="EC" id="6.3.2.17" evidence="3"/>
<dbReference type="InterPro" id="IPR018109">
    <property type="entry name" value="Folylpolyglutamate_synth_CS"/>
</dbReference>
<dbReference type="PANTHER" id="PTHR11136">
    <property type="entry name" value="FOLYLPOLYGLUTAMATE SYNTHASE-RELATED"/>
    <property type="match status" value="1"/>
</dbReference>
<name>F2JJF7_CELLD</name>
<comment type="cofactor">
    <cofactor evidence="1">
        <name>Mg(2+)</name>
        <dbReference type="ChEBI" id="CHEBI:18420"/>
    </cofactor>
</comment>
<feature type="domain" description="Mur ligase C-terminal" evidence="12">
    <location>
        <begin position="291"/>
        <end position="410"/>
    </location>
</feature>
<dbReference type="Gene3D" id="3.40.1190.10">
    <property type="entry name" value="Mur-like, catalytic domain"/>
    <property type="match status" value="1"/>
</dbReference>
<evidence type="ECO:0000256" key="5">
    <source>
        <dbReference type="ARBA" id="ARBA00022723"/>
    </source>
</evidence>
<comment type="similarity">
    <text evidence="2 11">Belongs to the folylpolyglutamate synthase family.</text>
</comment>
<evidence type="ECO:0000256" key="7">
    <source>
        <dbReference type="ARBA" id="ARBA00022840"/>
    </source>
</evidence>
<accession>F2JJF7</accession>
<comment type="catalytic activity">
    <reaction evidence="10">
        <text>(6S)-5,6,7,8-tetrahydrofolyl-(gamma-L-Glu)(n) + L-glutamate + ATP = (6S)-5,6,7,8-tetrahydrofolyl-(gamma-L-Glu)(n+1) + ADP + phosphate + H(+)</text>
        <dbReference type="Rhea" id="RHEA:10580"/>
        <dbReference type="Rhea" id="RHEA-COMP:14738"/>
        <dbReference type="Rhea" id="RHEA-COMP:14740"/>
        <dbReference type="ChEBI" id="CHEBI:15378"/>
        <dbReference type="ChEBI" id="CHEBI:29985"/>
        <dbReference type="ChEBI" id="CHEBI:30616"/>
        <dbReference type="ChEBI" id="CHEBI:43474"/>
        <dbReference type="ChEBI" id="CHEBI:141005"/>
        <dbReference type="ChEBI" id="CHEBI:456216"/>
        <dbReference type="EC" id="6.3.2.17"/>
    </reaction>
</comment>
<dbReference type="GO" id="GO:0008841">
    <property type="term" value="F:dihydrofolate synthase activity"/>
    <property type="evidence" value="ECO:0007669"/>
    <property type="project" value="TreeGrafter"/>
</dbReference>
<evidence type="ECO:0000256" key="8">
    <source>
        <dbReference type="ARBA" id="ARBA00022842"/>
    </source>
</evidence>
<dbReference type="InterPro" id="IPR004101">
    <property type="entry name" value="Mur_ligase_C"/>
</dbReference>
<dbReference type="EMBL" id="CP002582">
    <property type="protein sequence ID" value="ADZ85552.1"/>
    <property type="molecule type" value="Genomic_DNA"/>
</dbReference>
<dbReference type="InterPro" id="IPR036615">
    <property type="entry name" value="Mur_ligase_C_dom_sf"/>
</dbReference>
<keyword evidence="7 11" id="KW-0067">ATP-binding</keyword>
<evidence type="ECO:0000259" key="12">
    <source>
        <dbReference type="Pfam" id="PF02875"/>
    </source>
</evidence>
<keyword evidence="4 11" id="KW-0436">Ligase</keyword>
<dbReference type="RefSeq" id="WP_013658826.1">
    <property type="nucleotide sequence ID" value="NC_015275.1"/>
</dbReference>
<dbReference type="SUPFAM" id="SSF53244">
    <property type="entry name" value="MurD-like peptide ligases, peptide-binding domain"/>
    <property type="match status" value="1"/>
</dbReference>
<dbReference type="InterPro" id="IPR001645">
    <property type="entry name" value="Folylpolyglutamate_synth"/>
</dbReference>
<evidence type="ECO:0000256" key="4">
    <source>
        <dbReference type="ARBA" id="ARBA00022598"/>
    </source>
</evidence>
<keyword evidence="6 11" id="KW-0547">Nucleotide-binding</keyword>
<dbReference type="Pfam" id="PF08245">
    <property type="entry name" value="Mur_ligase_M"/>
    <property type="match status" value="1"/>
</dbReference>
<evidence type="ECO:0000256" key="3">
    <source>
        <dbReference type="ARBA" id="ARBA00013025"/>
    </source>
</evidence>
<sequence length="425" mass="47457">MFTKETNAYLELLSTSSTHSNLHRFKELLEILGNPQEKLKCVHLAGTNGKGSVASLISAILQEAGYKIGLYTSPDLVSVTERIRIGDILISEKDFERLLFQVREAASKFQNKSLFTYFEVLTAIAFLYYKENNCDVVVLETGLGGRHDATNIITAPLCAVLTTISYDHVQRLGSTLKEIAYEKAGIIKPSIPTISYPQEPEVLDVITSTCQMQNAPLYFCDLKELTFINNTLEGQVFNYKNYQKLSIQLLGKHQCYNAALAIEVIEVLLYLGFTIRSEAIYKGLAKANWPGRLDIIHHKPLFLIDGAHNVQGALALRDAITYYFKGKKIIYLFGSLKDKDYHQVLELTMPLGQIAILVTPPSTRAIRADLLQKQIQNYCPQVFAAATLKEGTELALSLADEESVIIAFGSLYFIGELPKILETCL</sequence>
<reference evidence="14 15" key="1">
    <citation type="journal article" date="2011" name="J. Bacteriol.">
        <title>Complete genome sequence of the cellulose-degrading bacterium Cellulosilyticum lentocellum.</title>
        <authorList>
            <consortium name="US DOE Joint Genome Institute"/>
            <person name="Miller D.A."/>
            <person name="Suen G."/>
            <person name="Bruce D."/>
            <person name="Copeland A."/>
            <person name="Cheng J.F."/>
            <person name="Detter C."/>
            <person name="Goodwin L.A."/>
            <person name="Han C.S."/>
            <person name="Hauser L.J."/>
            <person name="Land M.L."/>
            <person name="Lapidus A."/>
            <person name="Lucas S."/>
            <person name="Meincke L."/>
            <person name="Pitluck S."/>
            <person name="Tapia R."/>
            <person name="Teshima H."/>
            <person name="Woyke T."/>
            <person name="Fox B.G."/>
            <person name="Angert E.R."/>
            <person name="Currie C.R."/>
        </authorList>
    </citation>
    <scope>NUCLEOTIDE SEQUENCE [LARGE SCALE GENOMIC DNA]</scope>
    <source>
        <strain evidence="15">ATCC 49066 / DSM 5427 / NCIMB 11756 / RHM5</strain>
    </source>
</reference>
<evidence type="ECO:0000256" key="9">
    <source>
        <dbReference type="ARBA" id="ARBA00030592"/>
    </source>
</evidence>
<evidence type="ECO:0000313" key="14">
    <source>
        <dbReference type="EMBL" id="ADZ85552.1"/>
    </source>
</evidence>
<proteinExistence type="inferred from homology"/>
<dbReference type="PROSITE" id="PS01012">
    <property type="entry name" value="FOLYLPOLYGLU_SYNT_2"/>
    <property type="match status" value="1"/>
</dbReference>
<dbReference type="GO" id="GO:0004326">
    <property type="term" value="F:tetrahydrofolylpolyglutamate synthase activity"/>
    <property type="evidence" value="ECO:0007669"/>
    <property type="project" value="UniProtKB-EC"/>
</dbReference>
<dbReference type="AlphaFoldDB" id="F2JJF7"/>
<dbReference type="InterPro" id="IPR036565">
    <property type="entry name" value="Mur-like_cat_sf"/>
</dbReference>
<evidence type="ECO:0000256" key="10">
    <source>
        <dbReference type="ARBA" id="ARBA00047493"/>
    </source>
</evidence>
<evidence type="ECO:0000256" key="1">
    <source>
        <dbReference type="ARBA" id="ARBA00001946"/>
    </source>
</evidence>
<dbReference type="Proteomes" id="UP000008467">
    <property type="component" value="Chromosome"/>
</dbReference>
<dbReference type="GO" id="GO:0005524">
    <property type="term" value="F:ATP binding"/>
    <property type="evidence" value="ECO:0007669"/>
    <property type="project" value="UniProtKB-KW"/>
</dbReference>
<dbReference type="PANTHER" id="PTHR11136:SF0">
    <property type="entry name" value="DIHYDROFOLATE SYNTHETASE-RELATED"/>
    <property type="match status" value="1"/>
</dbReference>
<keyword evidence="8" id="KW-0460">Magnesium</keyword>
<dbReference type="STRING" id="642492.Clole_3872"/>
<feature type="domain" description="Mur ligase central" evidence="13">
    <location>
        <begin position="45"/>
        <end position="264"/>
    </location>
</feature>
<dbReference type="KEGG" id="cle:Clole_3872"/>
<gene>
    <name evidence="14" type="ordered locus">Clole_3872</name>
</gene>
<keyword evidence="5" id="KW-0479">Metal-binding</keyword>
<evidence type="ECO:0000256" key="6">
    <source>
        <dbReference type="ARBA" id="ARBA00022741"/>
    </source>
</evidence>
<dbReference type="GO" id="GO:0005737">
    <property type="term" value="C:cytoplasm"/>
    <property type="evidence" value="ECO:0007669"/>
    <property type="project" value="TreeGrafter"/>
</dbReference>
<dbReference type="Pfam" id="PF02875">
    <property type="entry name" value="Mur_ligase_C"/>
    <property type="match status" value="1"/>
</dbReference>
<evidence type="ECO:0000259" key="13">
    <source>
        <dbReference type="Pfam" id="PF08245"/>
    </source>
</evidence>
<organism evidence="14 15">
    <name type="scientific">Cellulosilyticum lentocellum (strain ATCC 49066 / DSM 5427 / NCIMB 11756 / RHM5)</name>
    <name type="common">Clostridium lentocellum</name>
    <dbReference type="NCBI Taxonomy" id="642492"/>
    <lineage>
        <taxon>Bacteria</taxon>
        <taxon>Bacillati</taxon>
        <taxon>Bacillota</taxon>
        <taxon>Clostridia</taxon>
        <taxon>Lachnospirales</taxon>
        <taxon>Cellulosilyticaceae</taxon>
        <taxon>Cellulosilyticum</taxon>
    </lineage>
</organism>
<keyword evidence="15" id="KW-1185">Reference proteome</keyword>
<evidence type="ECO:0000313" key="15">
    <source>
        <dbReference type="Proteomes" id="UP000008467"/>
    </source>
</evidence>
<evidence type="ECO:0000256" key="11">
    <source>
        <dbReference type="PIRNR" id="PIRNR001563"/>
    </source>
</evidence>
<dbReference type="PIRSF" id="PIRSF001563">
    <property type="entry name" value="Folylpolyglu_synth"/>
    <property type="match status" value="1"/>
</dbReference>
<dbReference type="NCBIfam" id="TIGR01499">
    <property type="entry name" value="folC"/>
    <property type="match status" value="1"/>
</dbReference>
<dbReference type="HOGENOM" id="CLU_015869_1_2_9"/>
<evidence type="ECO:0000256" key="2">
    <source>
        <dbReference type="ARBA" id="ARBA00008276"/>
    </source>
</evidence>
<dbReference type="GO" id="GO:0046872">
    <property type="term" value="F:metal ion binding"/>
    <property type="evidence" value="ECO:0007669"/>
    <property type="project" value="UniProtKB-KW"/>
</dbReference>
<dbReference type="FunFam" id="3.40.1190.10:FF:000011">
    <property type="entry name" value="Folylpolyglutamate synthase/dihydrofolate synthase"/>
    <property type="match status" value="1"/>
</dbReference>